<accession>A0AAF0X5R9</accession>
<evidence type="ECO:0000313" key="2">
    <source>
        <dbReference type="EMBL" id="WOH00959.1"/>
    </source>
</evidence>
<reference evidence="2" key="2">
    <citation type="submission" date="2022-03" db="EMBL/GenBank/DDBJ databases">
        <title>Draft title - Genomic analysis of global carrot germplasm unveils the trajectory of domestication and the origin of high carotenoid orange carrot.</title>
        <authorList>
            <person name="Iorizzo M."/>
            <person name="Ellison S."/>
            <person name="Senalik D."/>
            <person name="Macko-Podgorni A."/>
            <person name="Grzebelus D."/>
            <person name="Bostan H."/>
            <person name="Rolling W."/>
            <person name="Curaba J."/>
            <person name="Simon P."/>
        </authorList>
    </citation>
    <scope>NUCLEOTIDE SEQUENCE</scope>
    <source>
        <tissue evidence="2">Leaf</tissue>
    </source>
</reference>
<name>A0AAF0X5R9_DAUCS</name>
<proteinExistence type="predicted"/>
<reference evidence="2" key="1">
    <citation type="journal article" date="2016" name="Nat. Genet.">
        <title>A high-quality carrot genome assembly provides new insights into carotenoid accumulation and asterid genome evolution.</title>
        <authorList>
            <person name="Iorizzo M."/>
            <person name="Ellison S."/>
            <person name="Senalik D."/>
            <person name="Zeng P."/>
            <person name="Satapoomin P."/>
            <person name="Huang J."/>
            <person name="Bowman M."/>
            <person name="Iovene M."/>
            <person name="Sanseverino W."/>
            <person name="Cavagnaro P."/>
            <person name="Yildiz M."/>
            <person name="Macko-Podgorni A."/>
            <person name="Moranska E."/>
            <person name="Grzebelus E."/>
            <person name="Grzebelus D."/>
            <person name="Ashrafi H."/>
            <person name="Zheng Z."/>
            <person name="Cheng S."/>
            <person name="Spooner D."/>
            <person name="Van Deynze A."/>
            <person name="Simon P."/>
        </authorList>
    </citation>
    <scope>NUCLEOTIDE SEQUENCE</scope>
    <source>
        <tissue evidence="2">Leaf</tissue>
    </source>
</reference>
<dbReference type="AlphaFoldDB" id="A0AAF0X5R9"/>
<sequence>MHFNGVQFSDKDTVLNSSSPNNCSPFDVYGIETCLSHTTQGTCGLSTEVTKRKRKTGNRDSHSNKENVGSSHLNMWQSPPFKKVMDDSSTLHSPLSPMSENIINSKTPGIFESAYDLTKKKRKSAYRHIYANAEKDNKGLFKEQDPTSHSRPNSKSVCTDETPVSTLCDIFNSSCRESNNGKKNLKDILEVPSPVALDFEMKDSTDENLNSIEEAEFCRVTNVLDDHDESDIYEHDGK</sequence>
<gene>
    <name evidence="2" type="ORF">DCAR_0520337</name>
</gene>
<feature type="region of interest" description="Disordered" evidence="1">
    <location>
        <begin position="137"/>
        <end position="160"/>
    </location>
</feature>
<feature type="compositionally biased region" description="Basic and acidic residues" evidence="1">
    <location>
        <begin position="137"/>
        <end position="148"/>
    </location>
</feature>
<keyword evidence="3" id="KW-1185">Reference proteome</keyword>
<dbReference type="EMBL" id="CP093347">
    <property type="protein sequence ID" value="WOH00959.1"/>
    <property type="molecule type" value="Genomic_DNA"/>
</dbReference>
<dbReference type="Proteomes" id="UP000077755">
    <property type="component" value="Chromosome 5"/>
</dbReference>
<evidence type="ECO:0000313" key="3">
    <source>
        <dbReference type="Proteomes" id="UP000077755"/>
    </source>
</evidence>
<protein>
    <submittedName>
        <fullName evidence="2">Uncharacterized protein</fullName>
    </submittedName>
</protein>
<organism evidence="2 3">
    <name type="scientific">Daucus carota subsp. sativus</name>
    <name type="common">Carrot</name>
    <dbReference type="NCBI Taxonomy" id="79200"/>
    <lineage>
        <taxon>Eukaryota</taxon>
        <taxon>Viridiplantae</taxon>
        <taxon>Streptophyta</taxon>
        <taxon>Embryophyta</taxon>
        <taxon>Tracheophyta</taxon>
        <taxon>Spermatophyta</taxon>
        <taxon>Magnoliopsida</taxon>
        <taxon>eudicotyledons</taxon>
        <taxon>Gunneridae</taxon>
        <taxon>Pentapetalae</taxon>
        <taxon>asterids</taxon>
        <taxon>campanulids</taxon>
        <taxon>Apiales</taxon>
        <taxon>Apiaceae</taxon>
        <taxon>Apioideae</taxon>
        <taxon>Scandiceae</taxon>
        <taxon>Daucinae</taxon>
        <taxon>Daucus</taxon>
        <taxon>Daucus sect. Daucus</taxon>
    </lineage>
</organism>
<feature type="region of interest" description="Disordered" evidence="1">
    <location>
        <begin position="49"/>
        <end position="78"/>
    </location>
</feature>
<evidence type="ECO:0000256" key="1">
    <source>
        <dbReference type="SAM" id="MobiDB-lite"/>
    </source>
</evidence>
<feature type="compositionally biased region" description="Polar residues" evidence="1">
    <location>
        <begin position="149"/>
        <end position="160"/>
    </location>
</feature>
<feature type="compositionally biased region" description="Polar residues" evidence="1">
    <location>
        <begin position="66"/>
        <end position="77"/>
    </location>
</feature>